<keyword evidence="3" id="KW-1185">Reference proteome</keyword>
<sequence>MKFKTLNKLFLPFNFHQKTPVNKFPEEVCVTWRSEVLIKAQLLKIRNLMSVEERLLAHGCVEPKQYS</sequence>
<name>A0A0R0J9G0_SOYBN</name>
<dbReference type="Gramene" id="KRH49842">
    <property type="protein sequence ID" value="KRH49842"/>
    <property type="gene ID" value="GLYMA_07G182800"/>
</dbReference>
<evidence type="ECO:0000313" key="1">
    <source>
        <dbReference type="EMBL" id="KRH49842.1"/>
    </source>
</evidence>
<proteinExistence type="predicted"/>
<dbReference type="EMBL" id="CM000840">
    <property type="protein sequence ID" value="KRH49842.1"/>
    <property type="molecule type" value="Genomic_DNA"/>
</dbReference>
<dbReference type="EnsemblPlants" id="KRH49842">
    <property type="protein sequence ID" value="KRH49842"/>
    <property type="gene ID" value="GLYMA_07G182800"/>
</dbReference>
<dbReference type="AlphaFoldDB" id="A0A0R0J9G0"/>
<protein>
    <submittedName>
        <fullName evidence="1 2">Uncharacterized protein</fullName>
    </submittedName>
</protein>
<evidence type="ECO:0000313" key="2">
    <source>
        <dbReference type="EnsemblPlants" id="KRH49842"/>
    </source>
</evidence>
<accession>A0A0R0J9G0</accession>
<evidence type="ECO:0000313" key="3">
    <source>
        <dbReference type="Proteomes" id="UP000008827"/>
    </source>
</evidence>
<gene>
    <name evidence="1" type="ORF">GLYMA_07G182800</name>
</gene>
<reference evidence="1" key="3">
    <citation type="submission" date="2018-07" db="EMBL/GenBank/DDBJ databases">
        <title>WGS assembly of Glycine max.</title>
        <authorList>
            <person name="Schmutz J."/>
            <person name="Cannon S."/>
            <person name="Schlueter J."/>
            <person name="Ma J."/>
            <person name="Mitros T."/>
            <person name="Nelson W."/>
            <person name="Hyten D."/>
            <person name="Song Q."/>
            <person name="Thelen J."/>
            <person name="Cheng J."/>
            <person name="Xu D."/>
            <person name="Hellsten U."/>
            <person name="May G."/>
            <person name="Yu Y."/>
            <person name="Sakurai T."/>
            <person name="Umezawa T."/>
            <person name="Bhattacharyya M."/>
            <person name="Sandhu D."/>
            <person name="Valliyodan B."/>
            <person name="Lindquist E."/>
            <person name="Peto M."/>
            <person name="Grant D."/>
            <person name="Shu S."/>
            <person name="Goodstein D."/>
            <person name="Barry K."/>
            <person name="Futrell-Griggs M."/>
            <person name="Abernathy B."/>
            <person name="Du J."/>
            <person name="Tian Z."/>
            <person name="Zhu L."/>
            <person name="Gill N."/>
            <person name="Joshi T."/>
            <person name="Libault M."/>
            <person name="Sethuraman A."/>
            <person name="Zhang X."/>
            <person name="Shinozaki K."/>
            <person name="Nguyen H."/>
            <person name="Wing R."/>
            <person name="Cregan P."/>
            <person name="Specht J."/>
            <person name="Grimwood J."/>
            <person name="Rokhsar D."/>
            <person name="Stacey G."/>
            <person name="Shoemaker R."/>
            <person name="Jackson S."/>
        </authorList>
    </citation>
    <scope>NUCLEOTIDE SEQUENCE</scope>
    <source>
        <tissue evidence="1">Callus</tissue>
    </source>
</reference>
<dbReference type="Proteomes" id="UP000008827">
    <property type="component" value="Chromosome 7"/>
</dbReference>
<reference evidence="2" key="2">
    <citation type="submission" date="2018-02" db="UniProtKB">
        <authorList>
            <consortium name="EnsemblPlants"/>
        </authorList>
    </citation>
    <scope>IDENTIFICATION</scope>
    <source>
        <strain evidence="2">Williams 82</strain>
    </source>
</reference>
<reference evidence="1 2" key="1">
    <citation type="journal article" date="2010" name="Nature">
        <title>Genome sequence of the palaeopolyploid soybean.</title>
        <authorList>
            <person name="Schmutz J."/>
            <person name="Cannon S.B."/>
            <person name="Schlueter J."/>
            <person name="Ma J."/>
            <person name="Mitros T."/>
            <person name="Nelson W."/>
            <person name="Hyten D.L."/>
            <person name="Song Q."/>
            <person name="Thelen J.J."/>
            <person name="Cheng J."/>
            <person name="Xu D."/>
            <person name="Hellsten U."/>
            <person name="May G.D."/>
            <person name="Yu Y."/>
            <person name="Sakurai T."/>
            <person name="Umezawa T."/>
            <person name="Bhattacharyya M.K."/>
            <person name="Sandhu D."/>
            <person name="Valliyodan B."/>
            <person name="Lindquist E."/>
            <person name="Peto M."/>
            <person name="Grant D."/>
            <person name="Shu S."/>
            <person name="Goodstein D."/>
            <person name="Barry K."/>
            <person name="Futrell-Griggs M."/>
            <person name="Abernathy B."/>
            <person name="Du J."/>
            <person name="Tian Z."/>
            <person name="Zhu L."/>
            <person name="Gill N."/>
            <person name="Joshi T."/>
            <person name="Libault M."/>
            <person name="Sethuraman A."/>
            <person name="Zhang X.-C."/>
            <person name="Shinozaki K."/>
            <person name="Nguyen H.T."/>
            <person name="Wing R.A."/>
            <person name="Cregan P."/>
            <person name="Specht J."/>
            <person name="Grimwood J."/>
            <person name="Rokhsar D."/>
            <person name="Stacey G."/>
            <person name="Shoemaker R.C."/>
            <person name="Jackson S.A."/>
        </authorList>
    </citation>
    <scope>NUCLEOTIDE SEQUENCE [LARGE SCALE GENOMIC DNA]</scope>
    <source>
        <strain evidence="2">cv. Williams 82</strain>
        <tissue evidence="1">Callus</tissue>
    </source>
</reference>
<organism evidence="1">
    <name type="scientific">Glycine max</name>
    <name type="common">Soybean</name>
    <name type="synonym">Glycine hispida</name>
    <dbReference type="NCBI Taxonomy" id="3847"/>
    <lineage>
        <taxon>Eukaryota</taxon>
        <taxon>Viridiplantae</taxon>
        <taxon>Streptophyta</taxon>
        <taxon>Embryophyta</taxon>
        <taxon>Tracheophyta</taxon>
        <taxon>Spermatophyta</taxon>
        <taxon>Magnoliopsida</taxon>
        <taxon>eudicotyledons</taxon>
        <taxon>Gunneridae</taxon>
        <taxon>Pentapetalae</taxon>
        <taxon>rosids</taxon>
        <taxon>fabids</taxon>
        <taxon>Fabales</taxon>
        <taxon>Fabaceae</taxon>
        <taxon>Papilionoideae</taxon>
        <taxon>50 kb inversion clade</taxon>
        <taxon>NPAAA clade</taxon>
        <taxon>indigoferoid/millettioid clade</taxon>
        <taxon>Phaseoleae</taxon>
        <taxon>Glycine</taxon>
        <taxon>Glycine subgen. Soja</taxon>
    </lineage>
</organism>
<dbReference type="InParanoid" id="A0A0R0J9G0"/>